<evidence type="ECO:0000256" key="2">
    <source>
        <dbReference type="ARBA" id="ARBA00022448"/>
    </source>
</evidence>
<dbReference type="EMBL" id="MAEL01000046">
    <property type="protein sequence ID" value="KAF1302748.1"/>
    <property type="molecule type" value="Genomic_DNA"/>
</dbReference>
<feature type="transmembrane region" description="Helical" evidence="8">
    <location>
        <begin position="385"/>
        <end position="406"/>
    </location>
</feature>
<dbReference type="CDD" id="cd06261">
    <property type="entry name" value="TM_PBP2"/>
    <property type="match status" value="2"/>
</dbReference>
<keyword evidence="3" id="KW-1003">Cell membrane</keyword>
<keyword evidence="6 8" id="KW-1133">Transmembrane helix</keyword>
<comment type="caution">
    <text evidence="10">The sequence shown here is derived from an EMBL/GenBank/DDBJ whole genome shotgun (WGS) entry which is preliminary data.</text>
</comment>
<evidence type="ECO:0000256" key="7">
    <source>
        <dbReference type="ARBA" id="ARBA00023136"/>
    </source>
</evidence>
<keyword evidence="11" id="KW-1185">Reference proteome</keyword>
<dbReference type="SUPFAM" id="SSF161098">
    <property type="entry name" value="MetI-like"/>
    <property type="match status" value="2"/>
</dbReference>
<proteinExistence type="inferred from homology"/>
<feature type="domain" description="ABC transmembrane type-1" evidence="9">
    <location>
        <begin position="55"/>
        <end position="260"/>
    </location>
</feature>
<feature type="transmembrane region" description="Helical" evidence="8">
    <location>
        <begin position="476"/>
        <end position="498"/>
    </location>
</feature>
<dbReference type="PANTHER" id="PTHR43357:SF3">
    <property type="entry name" value="FE(3+)-TRANSPORT SYSTEM PERMEASE PROTEIN FBPB 2"/>
    <property type="match status" value="1"/>
</dbReference>
<evidence type="ECO:0000256" key="6">
    <source>
        <dbReference type="ARBA" id="ARBA00022989"/>
    </source>
</evidence>
<comment type="similarity">
    <text evidence="8">Belongs to the binding-protein-dependent transport system permease family.</text>
</comment>
<evidence type="ECO:0000313" key="11">
    <source>
        <dbReference type="Proteomes" id="UP000782705"/>
    </source>
</evidence>
<dbReference type="Gene3D" id="1.10.3720.10">
    <property type="entry name" value="MetI-like"/>
    <property type="match status" value="2"/>
</dbReference>
<protein>
    <submittedName>
        <fullName evidence="10">ABC transporter permease</fullName>
    </submittedName>
</protein>
<keyword evidence="4" id="KW-0997">Cell inner membrane</keyword>
<keyword evidence="7 8" id="KW-0472">Membrane</keyword>
<feature type="transmembrane region" description="Helical" evidence="8">
    <location>
        <begin position="286"/>
        <end position="308"/>
    </location>
</feature>
<feature type="transmembrane region" description="Helical" evidence="8">
    <location>
        <begin position="518"/>
        <end position="539"/>
    </location>
</feature>
<reference evidence="10 11" key="1">
    <citation type="submission" date="2016-06" db="EMBL/GenBank/DDBJ databases">
        <title>Four novel species of enterococci isolated from chicken manure.</title>
        <authorList>
            <person name="Van Tyne D."/>
        </authorList>
    </citation>
    <scope>NUCLEOTIDE SEQUENCE [LARGE SCALE GENOMIC DNA]</scope>
    <source>
        <strain evidence="10 11">CU12B</strain>
    </source>
</reference>
<dbReference type="Pfam" id="PF00528">
    <property type="entry name" value="BPD_transp_1"/>
    <property type="match status" value="1"/>
</dbReference>
<name>A0ABQ6YXQ4_9ENTE</name>
<evidence type="ECO:0000256" key="8">
    <source>
        <dbReference type="RuleBase" id="RU363032"/>
    </source>
</evidence>
<feature type="transmembrane region" description="Helical" evidence="8">
    <location>
        <begin position="90"/>
        <end position="113"/>
    </location>
</feature>
<feature type="transmembrane region" description="Helical" evidence="8">
    <location>
        <begin position="351"/>
        <end position="373"/>
    </location>
</feature>
<dbReference type="RefSeq" id="WP_161902655.1">
    <property type="nucleotide sequence ID" value="NZ_MAEL01000046.1"/>
</dbReference>
<dbReference type="Proteomes" id="UP000782705">
    <property type="component" value="Unassembled WGS sequence"/>
</dbReference>
<feature type="transmembrane region" description="Helical" evidence="8">
    <location>
        <begin position="182"/>
        <end position="203"/>
    </location>
</feature>
<dbReference type="PANTHER" id="PTHR43357">
    <property type="entry name" value="INNER MEMBRANE ABC TRANSPORTER PERMEASE PROTEIN YDCV"/>
    <property type="match status" value="1"/>
</dbReference>
<evidence type="ECO:0000256" key="1">
    <source>
        <dbReference type="ARBA" id="ARBA00004429"/>
    </source>
</evidence>
<feature type="transmembrane region" description="Helical" evidence="8">
    <location>
        <begin position="418"/>
        <end position="435"/>
    </location>
</feature>
<evidence type="ECO:0000313" key="10">
    <source>
        <dbReference type="EMBL" id="KAF1302748.1"/>
    </source>
</evidence>
<organism evidence="10 11">
    <name type="scientific">Candidatus Enterococcus willemsii</name>
    <dbReference type="NCBI Taxonomy" id="1857215"/>
    <lineage>
        <taxon>Bacteria</taxon>
        <taxon>Bacillati</taxon>
        <taxon>Bacillota</taxon>
        <taxon>Bacilli</taxon>
        <taxon>Lactobacillales</taxon>
        <taxon>Enterococcaceae</taxon>
        <taxon>Enterococcus</taxon>
    </lineage>
</organism>
<comment type="subcellular location">
    <subcellularLocation>
        <location evidence="1">Cell inner membrane</location>
        <topology evidence="1">Multi-pass membrane protein</topology>
    </subcellularLocation>
    <subcellularLocation>
        <location evidence="8">Cell membrane</location>
        <topology evidence="8">Multi-pass membrane protein</topology>
    </subcellularLocation>
</comment>
<accession>A0ABQ6YXQ4</accession>
<sequence length="544" mass="61492">MITNKKYFVSMMLIVGFLTVLPVISLFQYAFFSENHFSLKEMTTILMMNQTYQLLIQSLKLGGWVVLGTLLIAFPLALITTKTTLKKYQWLDILFTLPFMTPPYIGAMGWILFMQKNGFLTQLFPSLAGLSTPFFSLFGMVMIMSLHLFPTFYLMLKNSMLTLEGSFQDAAKIYGKNSFVNWLKISLPLLIPSFLLGGLFIFVKTLAEFGTPVTFGTRIGYRVFTTEIHVNLSSWPVNIPKATQLSFVLFILCFILWLIQVKIIQKFIYGTVSASTRAPRIVTNKWIQGLSVLFVIVILLFAIGIPYFSILMTSLMKIRGDGLAFSNLSLDAYIQLLQNQNGGLSAFLNSLLFAILTGMITATIGFFAGIYIYKGTRYSQKLIDFFGLIPNIVPGIVMVVGLMLFWNASWLPVSFYNTRAMAILTYCTLFLPYSIQYVKNSMLQLNESIFEATDVFSESSLQAFIRIYFPLLKRGVLTGMMMTFIISMRELVGSLLILPPSVETSATFIYRQFEQGNASAGMAMAVLTIIMTCFLMIWIEKNKK</sequence>
<keyword evidence="5 8" id="KW-0812">Transmembrane</keyword>
<dbReference type="InterPro" id="IPR000515">
    <property type="entry name" value="MetI-like"/>
</dbReference>
<evidence type="ECO:0000256" key="4">
    <source>
        <dbReference type="ARBA" id="ARBA00022519"/>
    </source>
</evidence>
<feature type="transmembrane region" description="Helical" evidence="8">
    <location>
        <begin position="245"/>
        <end position="265"/>
    </location>
</feature>
<dbReference type="PROSITE" id="PS50928">
    <property type="entry name" value="ABC_TM1"/>
    <property type="match status" value="2"/>
</dbReference>
<gene>
    <name evidence="10" type="ORF">BAU17_05535</name>
</gene>
<dbReference type="InterPro" id="IPR035906">
    <property type="entry name" value="MetI-like_sf"/>
</dbReference>
<feature type="transmembrane region" description="Helical" evidence="8">
    <location>
        <begin position="52"/>
        <end position="78"/>
    </location>
</feature>
<feature type="transmembrane region" description="Helical" evidence="8">
    <location>
        <begin position="133"/>
        <end position="156"/>
    </location>
</feature>
<feature type="domain" description="ABC transmembrane type-1" evidence="9">
    <location>
        <begin position="347"/>
        <end position="539"/>
    </location>
</feature>
<evidence type="ECO:0000259" key="9">
    <source>
        <dbReference type="PROSITE" id="PS50928"/>
    </source>
</evidence>
<evidence type="ECO:0000256" key="3">
    <source>
        <dbReference type="ARBA" id="ARBA00022475"/>
    </source>
</evidence>
<feature type="transmembrane region" description="Helical" evidence="8">
    <location>
        <begin position="7"/>
        <end position="32"/>
    </location>
</feature>
<evidence type="ECO:0000256" key="5">
    <source>
        <dbReference type="ARBA" id="ARBA00022692"/>
    </source>
</evidence>
<keyword evidence="2 8" id="KW-0813">Transport</keyword>